<dbReference type="Gene3D" id="3.40.50.720">
    <property type="entry name" value="NAD(P)-binding Rossmann-like Domain"/>
    <property type="match status" value="1"/>
</dbReference>
<keyword evidence="1" id="KW-0560">Oxidoreductase</keyword>
<feature type="region of interest" description="Disordered" evidence="2">
    <location>
        <begin position="252"/>
        <end position="272"/>
    </location>
</feature>
<gene>
    <name evidence="3" type="ORF">JOM49_004789</name>
</gene>
<organism evidence="3 4">
    <name type="scientific">Amycolatopsis magusensis</name>
    <dbReference type="NCBI Taxonomy" id="882444"/>
    <lineage>
        <taxon>Bacteria</taxon>
        <taxon>Bacillati</taxon>
        <taxon>Actinomycetota</taxon>
        <taxon>Actinomycetes</taxon>
        <taxon>Pseudonocardiales</taxon>
        <taxon>Pseudonocardiaceae</taxon>
        <taxon>Amycolatopsis</taxon>
    </lineage>
</organism>
<proteinExistence type="predicted"/>
<protein>
    <submittedName>
        <fullName evidence="3">NAD(P)-dependent dehydrogenase (Short-subunit alcohol dehydrogenase family)</fullName>
    </submittedName>
</protein>
<name>A0ABS4PWM5_9PSEU</name>
<dbReference type="InterPro" id="IPR052228">
    <property type="entry name" value="Sec_Metab_Biosynth_Oxidored"/>
</dbReference>
<comment type="caution">
    <text evidence="3">The sequence shown here is derived from an EMBL/GenBank/DDBJ whole genome shotgun (WGS) entry which is preliminary data.</text>
</comment>
<accession>A0ABS4PWM5</accession>
<dbReference type="Pfam" id="PF00106">
    <property type="entry name" value="adh_short"/>
    <property type="match status" value="1"/>
</dbReference>
<evidence type="ECO:0000313" key="4">
    <source>
        <dbReference type="Proteomes" id="UP000741013"/>
    </source>
</evidence>
<dbReference type="Proteomes" id="UP000741013">
    <property type="component" value="Unassembled WGS sequence"/>
</dbReference>
<sequence>MRELVVSGGTTGMGAALARHYLDRGARVTVIGRNPVRGREFLDHAERIGAAGRAAFIPADLTSVAENRRVVAEVAARHEFLDGLILTAMRTFPRRVETADGFEGHFSLYYTSRYLLSRGLTGLLERGESPMIVSVGGVGTRKGKIHWDDLALRENYGLLRAMLQAGGASELQAVAYVADHPEGRTKYLLFHPGYTDSGYVDLPQPKRALMKAMAKLFAQPVAEAIAPITELIGAPPPGRLLAYDRREALGTDLPTPAAGRARRLGEATAALR</sequence>
<keyword evidence="4" id="KW-1185">Reference proteome</keyword>
<evidence type="ECO:0000256" key="1">
    <source>
        <dbReference type="ARBA" id="ARBA00023002"/>
    </source>
</evidence>
<reference evidence="3 4" key="1">
    <citation type="submission" date="2021-03" db="EMBL/GenBank/DDBJ databases">
        <title>Sequencing the genomes of 1000 actinobacteria strains.</title>
        <authorList>
            <person name="Klenk H.-P."/>
        </authorList>
    </citation>
    <scope>NUCLEOTIDE SEQUENCE [LARGE SCALE GENOMIC DNA]</scope>
    <source>
        <strain evidence="3 4">DSM 45510</strain>
    </source>
</reference>
<dbReference type="SUPFAM" id="SSF51735">
    <property type="entry name" value="NAD(P)-binding Rossmann-fold domains"/>
    <property type="match status" value="1"/>
</dbReference>
<evidence type="ECO:0000256" key="2">
    <source>
        <dbReference type="SAM" id="MobiDB-lite"/>
    </source>
</evidence>
<dbReference type="PANTHER" id="PTHR47534:SF3">
    <property type="entry name" value="ALCOHOL DEHYDROGENASE-LIKE C-TERMINAL DOMAIN-CONTAINING PROTEIN"/>
    <property type="match status" value="1"/>
</dbReference>
<dbReference type="PANTHER" id="PTHR47534">
    <property type="entry name" value="YALI0E05731P"/>
    <property type="match status" value="1"/>
</dbReference>
<dbReference type="EMBL" id="JAGGMS010000001">
    <property type="protein sequence ID" value="MBP2183263.1"/>
    <property type="molecule type" value="Genomic_DNA"/>
</dbReference>
<evidence type="ECO:0000313" key="3">
    <source>
        <dbReference type="EMBL" id="MBP2183263.1"/>
    </source>
</evidence>
<dbReference type="InterPro" id="IPR002347">
    <property type="entry name" value="SDR_fam"/>
</dbReference>
<dbReference type="InterPro" id="IPR036291">
    <property type="entry name" value="NAD(P)-bd_dom_sf"/>
</dbReference>
<dbReference type="RefSeq" id="WP_245369448.1">
    <property type="nucleotide sequence ID" value="NZ_JAGGMS010000001.1"/>
</dbReference>